<dbReference type="OrthoDB" id="2143914at2759"/>
<dbReference type="EMBL" id="BRXW01000397">
    <property type="protein sequence ID" value="GMH50755.1"/>
    <property type="molecule type" value="Genomic_DNA"/>
</dbReference>
<dbReference type="FunFam" id="1.10.10.60:FF:000016">
    <property type="entry name" value="Transcriptional activator Myb isoform A"/>
    <property type="match status" value="1"/>
</dbReference>
<evidence type="ECO:0000313" key="11">
    <source>
        <dbReference type="Proteomes" id="UP001165122"/>
    </source>
</evidence>
<dbReference type="GO" id="GO:0045944">
    <property type="term" value="P:positive regulation of transcription by RNA polymerase II"/>
    <property type="evidence" value="ECO:0007669"/>
    <property type="project" value="TreeGrafter"/>
</dbReference>
<dbReference type="InterPro" id="IPR009057">
    <property type="entry name" value="Homeodomain-like_sf"/>
</dbReference>
<evidence type="ECO:0000256" key="7">
    <source>
        <dbReference type="SAM" id="MobiDB-lite"/>
    </source>
</evidence>
<feature type="compositionally biased region" description="Polar residues" evidence="7">
    <location>
        <begin position="508"/>
        <end position="521"/>
    </location>
</feature>
<comment type="caution">
    <text evidence="10">The sequence shown here is derived from an EMBL/GenBank/DDBJ whole genome shotgun (WGS) entry which is preliminary data.</text>
</comment>
<dbReference type="Pfam" id="PF13921">
    <property type="entry name" value="Myb_DNA-bind_6"/>
    <property type="match status" value="1"/>
</dbReference>
<feature type="domain" description="HTH myb-type" evidence="9">
    <location>
        <begin position="204"/>
        <end position="261"/>
    </location>
</feature>
<dbReference type="PROSITE" id="PS51294">
    <property type="entry name" value="HTH_MYB"/>
    <property type="match status" value="3"/>
</dbReference>
<comment type="subcellular location">
    <subcellularLocation>
        <location evidence="1">Nucleus</location>
    </subcellularLocation>
</comment>
<feature type="compositionally biased region" description="Basic and acidic residues" evidence="7">
    <location>
        <begin position="137"/>
        <end position="153"/>
    </location>
</feature>
<feature type="domain" description="Myb-like" evidence="8">
    <location>
        <begin position="157"/>
        <end position="203"/>
    </location>
</feature>
<feature type="compositionally biased region" description="Low complexity" evidence="7">
    <location>
        <begin position="478"/>
        <end position="493"/>
    </location>
</feature>
<dbReference type="GO" id="GO:0000278">
    <property type="term" value="P:mitotic cell cycle"/>
    <property type="evidence" value="ECO:0007669"/>
    <property type="project" value="TreeGrafter"/>
</dbReference>
<feature type="domain" description="Myb-like" evidence="8">
    <location>
        <begin position="258"/>
        <end position="308"/>
    </location>
</feature>
<keyword evidence="5" id="KW-0804">Transcription</keyword>
<evidence type="ECO:0000256" key="5">
    <source>
        <dbReference type="ARBA" id="ARBA00023163"/>
    </source>
</evidence>
<gene>
    <name evidence="10" type="ORF">TrLO_g9577</name>
</gene>
<proteinExistence type="predicted"/>
<feature type="domain" description="HTH myb-type" evidence="9">
    <location>
        <begin position="262"/>
        <end position="312"/>
    </location>
</feature>
<feature type="domain" description="HTH myb-type" evidence="9">
    <location>
        <begin position="151"/>
        <end position="203"/>
    </location>
</feature>
<dbReference type="InterPro" id="IPR001005">
    <property type="entry name" value="SANT/Myb"/>
</dbReference>
<dbReference type="AlphaFoldDB" id="A0A9W6ZIS1"/>
<evidence type="ECO:0000256" key="3">
    <source>
        <dbReference type="ARBA" id="ARBA00023015"/>
    </source>
</evidence>
<feature type="compositionally biased region" description="Polar residues" evidence="7">
    <location>
        <begin position="535"/>
        <end position="569"/>
    </location>
</feature>
<dbReference type="Gene3D" id="1.10.10.60">
    <property type="entry name" value="Homeodomain-like"/>
    <property type="match status" value="3"/>
</dbReference>
<protein>
    <submittedName>
        <fullName evidence="10">Uncharacterized protein</fullName>
    </submittedName>
</protein>
<dbReference type="Proteomes" id="UP001165122">
    <property type="component" value="Unassembled WGS sequence"/>
</dbReference>
<accession>A0A9W6ZIS1</accession>
<feature type="compositionally biased region" description="Polar residues" evidence="7">
    <location>
        <begin position="645"/>
        <end position="654"/>
    </location>
</feature>
<dbReference type="SUPFAM" id="SSF46689">
    <property type="entry name" value="Homeodomain-like"/>
    <property type="match status" value="2"/>
</dbReference>
<evidence type="ECO:0000313" key="10">
    <source>
        <dbReference type="EMBL" id="GMH50755.1"/>
    </source>
</evidence>
<keyword evidence="6" id="KW-0539">Nucleus</keyword>
<feature type="region of interest" description="Disordered" evidence="7">
    <location>
        <begin position="93"/>
        <end position="162"/>
    </location>
</feature>
<sequence length="752" mass="82333">MPPTSIAPTLSLDSMLMPPPSRRSEGFEGMIDVEGFEELGGDLFDYEGGEGGDLGLDDSMNMLDLPAHSLPGDHQFVDFQPTTQTYTMGFENPEANFLAPPQQPMKPARKSGKSKSKSKPKAKKANLMEDDGVSPNWDERLKKSLKPRAERKPPVGGKWSSEEDTRLKQIVESHGAKNWKGIAEMLGTLRNDVQCLHRWNKVLKPGLHKGPWSEEEDNIVKYMVMEHGVGVIKWSVIASQLQGRIGKQCRERWFNHLDPTIKKGEWSQVEDNVVFEAQLVFGNRWSEIAKLLPGRTENAVKNRFNSSAHKKWLGMQPPEKQLIKATGIVKEPDPNEIKRVYRLAEPLFAEAAKERERIGEEWKKKPMKRPPPLAPRIPQNTTVNKTASKTKPTQNNINLPPAPVHPHPVMMVQPQQTIHQYPQHPFSGAGEIPNPLATIPVQREVSDETLARELMGSVEKIPKDSVVSVNDAVQQIQSNDSNSSSPSSMSGMPEHLRPPGLKIVGENPNKSGSGQTPYQETPVSQAMRLVGVRNPTGNESASSKDTSGSGLTPHSVNQDSPEKSTTPQEPQKGGGEEDGAGVPLDLGVKIFHHLNPAAQRDIMKQLIEKKLVEQYDNMRIGGGGEEEVIGGVVQSGSGDRKKPNTPLQRSNSNTSEPILFNAADFAMGNLLEGGDLNELIDGTFRTGLTPKNFSAANTPSGSGMDTDHALQVAVSAAAAEISRGGTEGDEDGDDILMDDYTQNLLLGGDQEF</sequence>
<feature type="compositionally biased region" description="Basic residues" evidence="7">
    <location>
        <begin position="107"/>
        <end position="124"/>
    </location>
</feature>
<evidence type="ECO:0000259" key="8">
    <source>
        <dbReference type="PROSITE" id="PS50090"/>
    </source>
</evidence>
<dbReference type="FunFam" id="1.10.10.60:FF:000010">
    <property type="entry name" value="Transcriptional activator Myb isoform A"/>
    <property type="match status" value="1"/>
</dbReference>
<dbReference type="PROSITE" id="PS50090">
    <property type="entry name" value="MYB_LIKE"/>
    <property type="match status" value="3"/>
</dbReference>
<evidence type="ECO:0000259" key="9">
    <source>
        <dbReference type="PROSITE" id="PS51294"/>
    </source>
</evidence>
<dbReference type="InterPro" id="IPR017930">
    <property type="entry name" value="Myb_dom"/>
</dbReference>
<organism evidence="10 11">
    <name type="scientific">Triparma laevis f. longispina</name>
    <dbReference type="NCBI Taxonomy" id="1714387"/>
    <lineage>
        <taxon>Eukaryota</taxon>
        <taxon>Sar</taxon>
        <taxon>Stramenopiles</taxon>
        <taxon>Ochrophyta</taxon>
        <taxon>Bolidophyceae</taxon>
        <taxon>Parmales</taxon>
        <taxon>Triparmaceae</taxon>
        <taxon>Triparma</taxon>
    </lineage>
</organism>
<dbReference type="SMART" id="SM00717">
    <property type="entry name" value="SANT"/>
    <property type="match status" value="3"/>
</dbReference>
<dbReference type="PANTHER" id="PTHR45614:SF232">
    <property type="entry name" value="TRANSCRIPTION FACTOR MYB3R-2"/>
    <property type="match status" value="1"/>
</dbReference>
<evidence type="ECO:0000256" key="4">
    <source>
        <dbReference type="ARBA" id="ARBA00023125"/>
    </source>
</evidence>
<feature type="domain" description="Myb-like" evidence="8">
    <location>
        <begin position="204"/>
        <end position="257"/>
    </location>
</feature>
<reference evidence="11" key="1">
    <citation type="journal article" date="2023" name="Commun. Biol.">
        <title>Genome analysis of Parmales, the sister group of diatoms, reveals the evolutionary specialization of diatoms from phago-mixotrophs to photoautotrophs.</title>
        <authorList>
            <person name="Ban H."/>
            <person name="Sato S."/>
            <person name="Yoshikawa S."/>
            <person name="Yamada K."/>
            <person name="Nakamura Y."/>
            <person name="Ichinomiya M."/>
            <person name="Sato N."/>
            <person name="Blanc-Mathieu R."/>
            <person name="Endo H."/>
            <person name="Kuwata A."/>
            <person name="Ogata H."/>
        </authorList>
    </citation>
    <scope>NUCLEOTIDE SEQUENCE [LARGE SCALE GENOMIC DNA]</scope>
    <source>
        <strain evidence="11">NIES 3700</strain>
    </source>
</reference>
<keyword evidence="3" id="KW-0805">Transcription regulation</keyword>
<name>A0A9W6ZIS1_9STRA</name>
<dbReference type="InterPro" id="IPR050560">
    <property type="entry name" value="MYB_TF"/>
</dbReference>
<feature type="compositionally biased region" description="Polar residues" evidence="7">
    <location>
        <begin position="1"/>
        <end position="12"/>
    </location>
</feature>
<dbReference type="PANTHER" id="PTHR45614">
    <property type="entry name" value="MYB PROTEIN-RELATED"/>
    <property type="match status" value="1"/>
</dbReference>
<keyword evidence="2" id="KW-0677">Repeat</keyword>
<feature type="region of interest" description="Disordered" evidence="7">
    <location>
        <begin position="1"/>
        <end position="27"/>
    </location>
</feature>
<dbReference type="GO" id="GO:0000981">
    <property type="term" value="F:DNA-binding transcription factor activity, RNA polymerase II-specific"/>
    <property type="evidence" value="ECO:0007669"/>
    <property type="project" value="TreeGrafter"/>
</dbReference>
<keyword evidence="11" id="KW-1185">Reference proteome</keyword>
<feature type="region of interest" description="Disordered" evidence="7">
    <location>
        <begin position="621"/>
        <end position="654"/>
    </location>
</feature>
<dbReference type="GO" id="GO:0005634">
    <property type="term" value="C:nucleus"/>
    <property type="evidence" value="ECO:0007669"/>
    <property type="project" value="UniProtKB-SubCell"/>
</dbReference>
<dbReference type="GO" id="GO:0000978">
    <property type="term" value="F:RNA polymerase II cis-regulatory region sequence-specific DNA binding"/>
    <property type="evidence" value="ECO:0007669"/>
    <property type="project" value="TreeGrafter"/>
</dbReference>
<dbReference type="Pfam" id="PF00249">
    <property type="entry name" value="Myb_DNA-binding"/>
    <property type="match status" value="1"/>
</dbReference>
<evidence type="ECO:0000256" key="6">
    <source>
        <dbReference type="ARBA" id="ARBA00023242"/>
    </source>
</evidence>
<feature type="region of interest" description="Disordered" evidence="7">
    <location>
        <begin position="533"/>
        <end position="583"/>
    </location>
</feature>
<evidence type="ECO:0000256" key="2">
    <source>
        <dbReference type="ARBA" id="ARBA00022737"/>
    </source>
</evidence>
<keyword evidence="4" id="KW-0238">DNA-binding</keyword>
<evidence type="ECO:0000256" key="1">
    <source>
        <dbReference type="ARBA" id="ARBA00004123"/>
    </source>
</evidence>
<dbReference type="CDD" id="cd00167">
    <property type="entry name" value="SANT"/>
    <property type="match status" value="3"/>
</dbReference>
<feature type="region of interest" description="Disordered" evidence="7">
    <location>
        <begin position="476"/>
        <end position="521"/>
    </location>
</feature>